<dbReference type="Proteomes" id="UP000595254">
    <property type="component" value="Plasmid unnamed"/>
</dbReference>
<dbReference type="RefSeq" id="WP_040375731.1">
    <property type="nucleotide sequence ID" value="NZ_CP068052.1"/>
</dbReference>
<dbReference type="KEGG" id="ppsr:I6J18_00165"/>
<evidence type="ECO:0000313" key="2">
    <source>
        <dbReference type="Proteomes" id="UP000595254"/>
    </source>
</evidence>
<proteinExistence type="predicted"/>
<reference evidence="1 2" key="1">
    <citation type="submission" date="2021-01" db="EMBL/GenBank/DDBJ databases">
        <title>FDA dAtabase for Regulatory Grade micrObial Sequences (FDA-ARGOS): Supporting development and validation of Infectious Disease Dx tests.</title>
        <authorList>
            <person name="Nelson B."/>
            <person name="Plummer A."/>
            <person name="Tallon L."/>
            <person name="Sadzewicz L."/>
            <person name="Zhao X."/>
            <person name="Boylan J."/>
            <person name="Ott S."/>
            <person name="Bowen H."/>
            <person name="Vavikolanu K."/>
            <person name="Mehta A."/>
            <person name="Aluvathingal J."/>
            <person name="Nadendla S."/>
            <person name="Myers T."/>
            <person name="Yan Y."/>
            <person name="Sichtig H."/>
        </authorList>
    </citation>
    <scope>NUCLEOTIDE SEQUENCE [LARGE SCALE GENOMIC DNA]</scope>
    <source>
        <strain evidence="1 2">FDAARGOS_1161</strain>
        <plasmid evidence="1 2">unnamed</plasmid>
    </source>
</reference>
<protein>
    <submittedName>
        <fullName evidence="1">Uncharacterized protein</fullName>
    </submittedName>
</protein>
<keyword evidence="2" id="KW-1185">Reference proteome</keyword>
<name>A0A974NIQ8_PERPY</name>
<gene>
    <name evidence="1" type="ORF">I6J18_00165</name>
</gene>
<sequence>MEEKTSVFSLMEQQASSLPLVVAGSYNLCEFVEKDEKRPRKKEEKNFFEMVRRFQASLRLRRHTKQSEDFQN</sequence>
<dbReference type="AlphaFoldDB" id="A0A974NIQ8"/>
<evidence type="ECO:0000313" key="1">
    <source>
        <dbReference type="EMBL" id="QQS98457.1"/>
    </source>
</evidence>
<organism evidence="1 2">
    <name type="scientific">Peribacillus psychrosaccharolyticus</name>
    <name type="common">Bacillus psychrosaccharolyticus</name>
    <dbReference type="NCBI Taxonomy" id="1407"/>
    <lineage>
        <taxon>Bacteria</taxon>
        <taxon>Bacillati</taxon>
        <taxon>Bacillota</taxon>
        <taxon>Bacilli</taxon>
        <taxon>Bacillales</taxon>
        <taxon>Bacillaceae</taxon>
        <taxon>Peribacillus</taxon>
    </lineage>
</organism>
<dbReference type="EMBL" id="CP068052">
    <property type="protein sequence ID" value="QQS98457.1"/>
    <property type="molecule type" value="Genomic_DNA"/>
</dbReference>
<geneLocation type="plasmid" evidence="1 2">
    <name>unnamed</name>
</geneLocation>
<accession>A0A974NIQ8</accession>
<keyword evidence="1" id="KW-0614">Plasmid</keyword>